<feature type="binding site" evidence="10">
    <location>
        <begin position="10"/>
        <end position="15"/>
    </location>
    <ligand>
        <name>substrate</name>
    </ligand>
</feature>
<evidence type="ECO:0000256" key="8">
    <source>
        <dbReference type="ARBA" id="ARBA00051875"/>
    </source>
</evidence>
<comment type="catalytic activity">
    <reaction evidence="8 10">
        <text>dITP + H2O = dIMP + diphosphate + H(+)</text>
        <dbReference type="Rhea" id="RHEA:28342"/>
        <dbReference type="ChEBI" id="CHEBI:15377"/>
        <dbReference type="ChEBI" id="CHEBI:15378"/>
        <dbReference type="ChEBI" id="CHEBI:33019"/>
        <dbReference type="ChEBI" id="CHEBI:61194"/>
        <dbReference type="ChEBI" id="CHEBI:61382"/>
        <dbReference type="EC" id="3.6.1.66"/>
    </reaction>
</comment>
<dbReference type="GO" id="GO:0035870">
    <property type="term" value="F:dITP diphosphatase activity"/>
    <property type="evidence" value="ECO:0007669"/>
    <property type="project" value="UniProtKB-UniRule"/>
</dbReference>
<feature type="binding site" evidence="10">
    <location>
        <position position="69"/>
    </location>
    <ligand>
        <name>substrate</name>
    </ligand>
</feature>
<dbReference type="EC" id="3.6.1.66" evidence="10"/>
<evidence type="ECO:0000256" key="3">
    <source>
        <dbReference type="ARBA" id="ARBA00022723"/>
    </source>
</evidence>
<dbReference type="InterPro" id="IPR020922">
    <property type="entry name" value="dITP/XTP_pyrophosphatase"/>
</dbReference>
<feature type="binding site" evidence="10">
    <location>
        <position position="68"/>
    </location>
    <ligand>
        <name>Mg(2+)</name>
        <dbReference type="ChEBI" id="CHEBI:18420"/>
    </ligand>
</feature>
<comment type="subunit">
    <text evidence="2 10">Homodimer.</text>
</comment>
<comment type="function">
    <text evidence="10">Pyrophosphatase that catalyzes the hydrolysis of nucleoside triphosphates to their monophosphate derivatives, with a high preference for the non-canonical purine nucleotides XTP (xanthosine triphosphate), dITP (deoxyinosine triphosphate) and ITP. Seems to function as a house-cleaning enzyme that removes non-canonical purine nucleotides from the nucleotide pool, thus preventing their incorporation into DNA/RNA and avoiding chromosomal lesions.</text>
</comment>
<evidence type="ECO:0000256" key="2">
    <source>
        <dbReference type="ARBA" id="ARBA00011738"/>
    </source>
</evidence>
<keyword evidence="3 10" id="KW-0479">Metal-binding</keyword>
<sequence>MNMMEIYFATGNSNKVKEAEIILKDLKGIKIKAINLPYPEIQGTLEEVSEFGVKYLYSKIKKPVFVEDSGFFIEVLKGFPGTYSRYVQETIGNEGILKLMEGFKGEERRAYFKSVVGYCDEDGIKLFKGIVRGNVSHEIRDKGHGFAYDSIFIPEGENRTFAEMTREEKSRISHRRKALEKFKEYIEKKLP</sequence>
<comment type="catalytic activity">
    <reaction evidence="9 10">
        <text>XTP + H2O = XMP + diphosphate + H(+)</text>
        <dbReference type="Rhea" id="RHEA:28610"/>
        <dbReference type="ChEBI" id="CHEBI:15377"/>
        <dbReference type="ChEBI" id="CHEBI:15378"/>
        <dbReference type="ChEBI" id="CHEBI:33019"/>
        <dbReference type="ChEBI" id="CHEBI:57464"/>
        <dbReference type="ChEBI" id="CHEBI:61314"/>
        <dbReference type="EC" id="3.6.1.66"/>
    </reaction>
</comment>
<comment type="catalytic activity">
    <reaction evidence="10">
        <text>ITP + H2O = IMP + diphosphate + H(+)</text>
        <dbReference type="Rhea" id="RHEA:29399"/>
        <dbReference type="ChEBI" id="CHEBI:15377"/>
        <dbReference type="ChEBI" id="CHEBI:15378"/>
        <dbReference type="ChEBI" id="CHEBI:33019"/>
        <dbReference type="ChEBI" id="CHEBI:58053"/>
        <dbReference type="ChEBI" id="CHEBI:61402"/>
        <dbReference type="EC" id="3.6.1.66"/>
    </reaction>
</comment>
<feature type="binding site" evidence="10">
    <location>
        <begin position="174"/>
        <end position="175"/>
    </location>
    <ligand>
        <name>substrate</name>
    </ligand>
</feature>
<evidence type="ECO:0000256" key="5">
    <source>
        <dbReference type="ARBA" id="ARBA00022801"/>
    </source>
</evidence>
<evidence type="ECO:0000256" key="7">
    <source>
        <dbReference type="ARBA" id="ARBA00023080"/>
    </source>
</evidence>
<dbReference type="SUPFAM" id="SSF52972">
    <property type="entry name" value="ITPase-like"/>
    <property type="match status" value="1"/>
</dbReference>
<evidence type="ECO:0000256" key="10">
    <source>
        <dbReference type="HAMAP-Rule" id="MF_01405"/>
    </source>
</evidence>
<keyword evidence="13" id="KW-1185">Reference proteome</keyword>
<feature type="binding site" evidence="10">
    <location>
        <position position="169"/>
    </location>
    <ligand>
        <name>substrate</name>
    </ligand>
</feature>
<dbReference type="GO" id="GO:0005737">
    <property type="term" value="C:cytoplasm"/>
    <property type="evidence" value="ECO:0007669"/>
    <property type="project" value="TreeGrafter"/>
</dbReference>
<comment type="similarity">
    <text evidence="1 10 11">Belongs to the HAM1 NTPase family.</text>
</comment>
<dbReference type="InterPro" id="IPR029001">
    <property type="entry name" value="ITPase-like_fam"/>
</dbReference>
<dbReference type="Pfam" id="PF01725">
    <property type="entry name" value="Ham1p_like"/>
    <property type="match status" value="1"/>
</dbReference>
<proteinExistence type="inferred from homology"/>
<dbReference type="GO" id="GO:0009146">
    <property type="term" value="P:purine nucleoside triphosphate catabolic process"/>
    <property type="evidence" value="ECO:0007669"/>
    <property type="project" value="UniProtKB-UniRule"/>
</dbReference>
<dbReference type="GO" id="GO:0017111">
    <property type="term" value="F:ribonucleoside triphosphate phosphatase activity"/>
    <property type="evidence" value="ECO:0007669"/>
    <property type="project" value="InterPro"/>
</dbReference>
<dbReference type="PANTHER" id="PTHR11067:SF9">
    <property type="entry name" value="INOSINE TRIPHOSPHATE PYROPHOSPHATASE"/>
    <property type="match status" value="1"/>
</dbReference>
<dbReference type="InterPro" id="IPR002637">
    <property type="entry name" value="RdgB/HAM1"/>
</dbReference>
<organism evidence="12 13">
    <name type="scientific">Methanofervidicoccus abyssi</name>
    <dbReference type="NCBI Taxonomy" id="2082189"/>
    <lineage>
        <taxon>Archaea</taxon>
        <taxon>Methanobacteriati</taxon>
        <taxon>Methanobacteriota</taxon>
        <taxon>Methanomada group</taxon>
        <taxon>Methanococci</taxon>
        <taxon>Methanococcales</taxon>
        <taxon>Methanofervidicoccus</taxon>
    </lineage>
</organism>
<dbReference type="NCBIfam" id="NF011396">
    <property type="entry name" value="PRK14821.1"/>
    <property type="match status" value="1"/>
</dbReference>
<evidence type="ECO:0000256" key="9">
    <source>
        <dbReference type="ARBA" id="ARBA00052017"/>
    </source>
</evidence>
<dbReference type="Gene3D" id="3.90.950.10">
    <property type="match status" value="1"/>
</dbReference>
<dbReference type="Proteomes" id="UP000290527">
    <property type="component" value="Unassembled WGS sequence"/>
</dbReference>
<keyword evidence="4 10" id="KW-0547">Nucleotide-binding</keyword>
<dbReference type="AlphaFoldDB" id="A0A401HPJ8"/>
<dbReference type="EMBL" id="BFAX01000002">
    <property type="protein sequence ID" value="GBF36150.1"/>
    <property type="molecule type" value="Genomic_DNA"/>
</dbReference>
<name>A0A401HPJ8_9EURY</name>
<dbReference type="CDD" id="cd00515">
    <property type="entry name" value="HAM1"/>
    <property type="match status" value="1"/>
</dbReference>
<evidence type="ECO:0000256" key="1">
    <source>
        <dbReference type="ARBA" id="ARBA00008023"/>
    </source>
</evidence>
<dbReference type="GO" id="GO:0036220">
    <property type="term" value="F:ITP diphosphatase activity"/>
    <property type="evidence" value="ECO:0007669"/>
    <property type="project" value="UniProtKB-UniRule"/>
</dbReference>
<dbReference type="NCBIfam" id="TIGR00042">
    <property type="entry name" value="RdgB/HAM1 family non-canonical purine NTP pyrophosphatase"/>
    <property type="match status" value="1"/>
</dbReference>
<reference evidence="12 13" key="1">
    <citation type="journal article" date="2019" name="Int. J. Syst. Evol. Microbiol.">
        <title>Methanofervidicoccus abyssi gen. nov., sp. nov., a hydrogenotrophic methanogen, isolated from a hydrothermal vent chimney in the Mid-Cayman Spreading Center, the Caribbean Sea.</title>
        <authorList>
            <person name="Sakai S."/>
            <person name="Takaki Y."/>
            <person name="Miyazaki M."/>
            <person name="Ogawara M."/>
            <person name="Yanagawa K."/>
            <person name="Miyazaki J."/>
            <person name="Takai K."/>
        </authorList>
    </citation>
    <scope>NUCLEOTIDE SEQUENCE [LARGE SCALE GENOMIC DNA]</scope>
    <source>
        <strain evidence="12 13">HHB</strain>
    </source>
</reference>
<keyword evidence="5 10" id="KW-0378">Hydrolase</keyword>
<feature type="binding site" evidence="10">
    <location>
        <begin position="146"/>
        <end position="149"/>
    </location>
    <ligand>
        <name>substrate</name>
    </ligand>
</feature>
<dbReference type="GO" id="GO:0009117">
    <property type="term" value="P:nucleotide metabolic process"/>
    <property type="evidence" value="ECO:0007669"/>
    <property type="project" value="UniProtKB-KW"/>
</dbReference>
<evidence type="ECO:0000256" key="11">
    <source>
        <dbReference type="RuleBase" id="RU003781"/>
    </source>
</evidence>
<feature type="active site" description="Proton acceptor" evidence="10">
    <location>
        <position position="68"/>
    </location>
</feature>
<keyword evidence="6 10" id="KW-0460">Magnesium</keyword>
<dbReference type="GO" id="GO:0046872">
    <property type="term" value="F:metal ion binding"/>
    <property type="evidence" value="ECO:0007669"/>
    <property type="project" value="UniProtKB-KW"/>
</dbReference>
<evidence type="ECO:0000313" key="12">
    <source>
        <dbReference type="EMBL" id="GBF36150.1"/>
    </source>
</evidence>
<dbReference type="GO" id="GO:0036222">
    <property type="term" value="F:XTP diphosphatase activity"/>
    <property type="evidence" value="ECO:0007669"/>
    <property type="project" value="UniProtKB-UniRule"/>
</dbReference>
<comment type="cofactor">
    <cofactor evidence="10">
        <name>Mg(2+)</name>
        <dbReference type="ChEBI" id="CHEBI:18420"/>
    </cofactor>
    <text evidence="10">Binds 1 Mg(2+) ion per subunit.</text>
</comment>
<comment type="caution">
    <text evidence="12">The sequence shown here is derived from an EMBL/GenBank/DDBJ whole genome shotgun (WGS) entry which is preliminary data.</text>
</comment>
<dbReference type="PANTHER" id="PTHR11067">
    <property type="entry name" value="INOSINE TRIPHOSPHATE PYROPHOSPHATASE/HAM1 PROTEIN"/>
    <property type="match status" value="1"/>
</dbReference>
<dbReference type="HAMAP" id="MF_01405">
    <property type="entry name" value="Non_canon_purine_NTPase"/>
    <property type="match status" value="1"/>
</dbReference>
<protein>
    <recommendedName>
        <fullName evidence="10">dITP/XTP pyrophosphatase</fullName>
        <ecNumber evidence="10">3.6.1.66</ecNumber>
    </recommendedName>
    <alternativeName>
        <fullName evidence="10">Non-canonical purine NTP pyrophosphatase</fullName>
    </alternativeName>
    <alternativeName>
        <fullName evidence="10">Non-standard purine NTP pyrophosphatase</fullName>
    </alternativeName>
    <alternativeName>
        <fullName evidence="10">Nucleoside-triphosphate diphosphatase</fullName>
    </alternativeName>
    <alternativeName>
        <fullName evidence="10">Nucleoside-triphosphate pyrophosphatase</fullName>
        <shortName evidence="10">NTPase</shortName>
    </alternativeName>
</protein>
<keyword evidence="7 10" id="KW-0546">Nucleotide metabolism</keyword>
<gene>
    <name evidence="12" type="ORF">MHHB_P0375</name>
</gene>
<evidence type="ECO:0000256" key="4">
    <source>
        <dbReference type="ARBA" id="ARBA00022741"/>
    </source>
</evidence>
<evidence type="ECO:0000313" key="13">
    <source>
        <dbReference type="Proteomes" id="UP000290527"/>
    </source>
</evidence>
<evidence type="ECO:0000256" key="6">
    <source>
        <dbReference type="ARBA" id="ARBA00022842"/>
    </source>
</evidence>
<dbReference type="FunFam" id="3.90.950.10:FF:000001">
    <property type="entry name" value="dITP/XTP pyrophosphatase"/>
    <property type="match status" value="1"/>
</dbReference>
<accession>A0A401HPJ8</accession>
<dbReference type="GO" id="GO:0000166">
    <property type="term" value="F:nucleotide binding"/>
    <property type="evidence" value="ECO:0007669"/>
    <property type="project" value="UniProtKB-KW"/>
</dbReference>
<feature type="binding site" evidence="10">
    <location>
        <position position="40"/>
    </location>
    <ligand>
        <name>Mg(2+)</name>
        <dbReference type="ChEBI" id="CHEBI:18420"/>
    </ligand>
</feature>